<reference evidence="2 3" key="1">
    <citation type="submission" date="2019-11" db="EMBL/GenBank/DDBJ databases">
        <title>Identification of a novel strain.</title>
        <authorList>
            <person name="Xu Q."/>
            <person name="Wang G."/>
        </authorList>
    </citation>
    <scope>NUCLEOTIDE SEQUENCE [LARGE SCALE GENOMIC DNA]</scope>
    <source>
        <strain evidence="3">xq</strain>
    </source>
</reference>
<keyword evidence="3" id="KW-1185">Reference proteome</keyword>
<organism evidence="2 3">
    <name type="scientific">Hyphomicrobium album</name>
    <dbReference type="NCBI Taxonomy" id="2665159"/>
    <lineage>
        <taxon>Bacteria</taxon>
        <taxon>Pseudomonadati</taxon>
        <taxon>Pseudomonadota</taxon>
        <taxon>Alphaproteobacteria</taxon>
        <taxon>Hyphomicrobiales</taxon>
        <taxon>Hyphomicrobiaceae</taxon>
        <taxon>Hyphomicrobium</taxon>
    </lineage>
</organism>
<dbReference type="RefSeq" id="WP_154740374.1">
    <property type="nucleotide sequence ID" value="NZ_WMBQ01000002.1"/>
</dbReference>
<accession>A0A6I3KN45</accession>
<comment type="caution">
    <text evidence="2">The sequence shown here is derived from an EMBL/GenBank/DDBJ whole genome shotgun (WGS) entry which is preliminary data.</text>
</comment>
<proteinExistence type="predicted"/>
<keyword evidence="1" id="KW-0812">Transmembrane</keyword>
<evidence type="ECO:0000256" key="1">
    <source>
        <dbReference type="SAM" id="Phobius"/>
    </source>
</evidence>
<keyword evidence="1" id="KW-1133">Transmembrane helix</keyword>
<evidence type="ECO:0000313" key="2">
    <source>
        <dbReference type="EMBL" id="MTD95889.1"/>
    </source>
</evidence>
<name>A0A6I3KN45_9HYPH</name>
<dbReference type="EMBL" id="WMBQ01000002">
    <property type="protein sequence ID" value="MTD95889.1"/>
    <property type="molecule type" value="Genomic_DNA"/>
</dbReference>
<keyword evidence="1" id="KW-0472">Membrane</keyword>
<sequence>MLDPFTAAMGAMATITAATMTIIGTHLLAKRRVVYEQRVKEKALADFASNSVVAKKAAGSGEFNPKTMLGQWRYEVSSNDDTGYRHFGECTLSMQGERVRFDGTRTCTVVQGQSQKLEAHWESDWAQACVDGKLRAEYTIYLSEKVVGYFILSYFADDAQQMRGKYFTLAPKLMYGTIRYYR</sequence>
<protein>
    <submittedName>
        <fullName evidence="2">Uncharacterized protein</fullName>
    </submittedName>
</protein>
<dbReference type="AlphaFoldDB" id="A0A6I3KN45"/>
<gene>
    <name evidence="2" type="ORF">GIW81_16240</name>
</gene>
<evidence type="ECO:0000313" key="3">
    <source>
        <dbReference type="Proteomes" id="UP000440694"/>
    </source>
</evidence>
<feature type="transmembrane region" description="Helical" evidence="1">
    <location>
        <begin position="6"/>
        <end position="29"/>
    </location>
</feature>
<dbReference type="Proteomes" id="UP000440694">
    <property type="component" value="Unassembled WGS sequence"/>
</dbReference>